<accession>A0A835P3D7</accession>
<name>A0A835P3D7_VANPL</name>
<evidence type="ECO:0000313" key="1">
    <source>
        <dbReference type="EMBL" id="KAG0445763.1"/>
    </source>
</evidence>
<keyword evidence="3" id="KW-1185">Reference proteome</keyword>
<evidence type="ECO:0000313" key="4">
    <source>
        <dbReference type="Proteomes" id="UP000639772"/>
    </source>
</evidence>
<sequence>MGGRRKANWEGGSGEDGRQEMSVIATTPTSFTPDLVPPLWELLEGSFLVEKCNNSKITVNGATYYCGVTTIIKRKKLGVRITGRSYHRLFQKWLGNSIEVNTPSSTIPKSFPQDMPNFGMLNGTRGVPKDFVCNPNKVPYLEPLWRIDDMHGRVIRIYA</sequence>
<comment type="caution">
    <text evidence="2">The sequence shown here is derived from an EMBL/GenBank/DDBJ whole genome shotgun (WGS) entry which is preliminary data.</text>
</comment>
<dbReference type="EMBL" id="JADCNL010000661">
    <property type="protein sequence ID" value="KAG0445774.1"/>
    <property type="molecule type" value="Genomic_DNA"/>
</dbReference>
<dbReference type="AlphaFoldDB" id="A0A835P3D7"/>
<organism evidence="2 3">
    <name type="scientific">Vanilla planifolia</name>
    <name type="common">Vanilla</name>
    <dbReference type="NCBI Taxonomy" id="51239"/>
    <lineage>
        <taxon>Eukaryota</taxon>
        <taxon>Viridiplantae</taxon>
        <taxon>Streptophyta</taxon>
        <taxon>Embryophyta</taxon>
        <taxon>Tracheophyta</taxon>
        <taxon>Spermatophyta</taxon>
        <taxon>Magnoliopsida</taxon>
        <taxon>Liliopsida</taxon>
        <taxon>Asparagales</taxon>
        <taxon>Orchidaceae</taxon>
        <taxon>Vanilloideae</taxon>
        <taxon>Vanilleae</taxon>
        <taxon>Vanilla</taxon>
    </lineage>
</organism>
<dbReference type="EMBL" id="JADCNM010000662">
    <property type="protein sequence ID" value="KAG0445763.1"/>
    <property type="molecule type" value="Genomic_DNA"/>
</dbReference>
<dbReference type="Proteomes" id="UP000636800">
    <property type="component" value="Unassembled WGS sequence"/>
</dbReference>
<dbReference type="Proteomes" id="UP000639772">
    <property type="component" value="Unassembled WGS sequence"/>
</dbReference>
<evidence type="ECO:0000313" key="3">
    <source>
        <dbReference type="Proteomes" id="UP000636800"/>
    </source>
</evidence>
<reference evidence="3 4" key="1">
    <citation type="journal article" date="2020" name="Nat. Food">
        <title>A phased Vanilla planifolia genome enables genetic improvement of flavour and production.</title>
        <authorList>
            <person name="Hasing T."/>
            <person name="Tang H."/>
            <person name="Brym M."/>
            <person name="Khazi F."/>
            <person name="Huang T."/>
            <person name="Chambers A.H."/>
        </authorList>
    </citation>
    <scope>NUCLEOTIDE SEQUENCE [LARGE SCALE GENOMIC DNA]</scope>
    <source>
        <tissue evidence="2">Leaf</tissue>
    </source>
</reference>
<proteinExistence type="predicted"/>
<protein>
    <submittedName>
        <fullName evidence="2">Uncharacterized protein</fullName>
    </submittedName>
</protein>
<evidence type="ECO:0000313" key="2">
    <source>
        <dbReference type="EMBL" id="KAG0445774.1"/>
    </source>
</evidence>
<gene>
    <name evidence="2" type="ORF">HPP92_029164</name>
    <name evidence="1" type="ORF">HPP92_029177</name>
</gene>